<dbReference type="EMBL" id="BMEV01000004">
    <property type="protein sequence ID" value="GGH69282.1"/>
    <property type="molecule type" value="Genomic_DNA"/>
</dbReference>
<keyword evidence="6" id="KW-0464">Manganese</keyword>
<evidence type="ECO:0000256" key="4">
    <source>
        <dbReference type="ARBA" id="ARBA00022801"/>
    </source>
</evidence>
<dbReference type="SUPFAM" id="SSF81606">
    <property type="entry name" value="PP2C-like"/>
    <property type="match status" value="1"/>
</dbReference>
<keyword evidence="5" id="KW-0904">Protein phosphatase</keyword>
<dbReference type="NCBIfam" id="NF033484">
    <property type="entry name" value="Stp1_PP2C_phos"/>
    <property type="match status" value="1"/>
</dbReference>
<name>A0A8J3EK06_9BACI</name>
<feature type="domain" description="PPM-type phosphatase" evidence="9">
    <location>
        <begin position="2"/>
        <end position="242"/>
    </location>
</feature>
<evidence type="ECO:0000256" key="2">
    <source>
        <dbReference type="ARBA" id="ARBA00013081"/>
    </source>
</evidence>
<evidence type="ECO:0000256" key="7">
    <source>
        <dbReference type="ARBA" id="ARBA00047761"/>
    </source>
</evidence>
<evidence type="ECO:0000313" key="10">
    <source>
        <dbReference type="EMBL" id="GGH69282.1"/>
    </source>
</evidence>
<dbReference type="EC" id="3.1.3.16" evidence="2"/>
<dbReference type="SMART" id="SM00332">
    <property type="entry name" value="PP2Cc"/>
    <property type="match status" value="1"/>
</dbReference>
<reference evidence="10" key="1">
    <citation type="journal article" date="2014" name="Int. J. Syst. Evol. Microbiol.">
        <title>Complete genome sequence of Corynebacterium casei LMG S-19264T (=DSM 44701T), isolated from a smear-ripened cheese.</title>
        <authorList>
            <consortium name="US DOE Joint Genome Institute (JGI-PGF)"/>
            <person name="Walter F."/>
            <person name="Albersmeier A."/>
            <person name="Kalinowski J."/>
            <person name="Ruckert C."/>
        </authorList>
    </citation>
    <scope>NUCLEOTIDE SEQUENCE</scope>
    <source>
        <strain evidence="10">CGMCC 1.12360</strain>
    </source>
</reference>
<dbReference type="Gene3D" id="3.60.40.10">
    <property type="entry name" value="PPM-type phosphatase domain"/>
    <property type="match status" value="1"/>
</dbReference>
<protein>
    <recommendedName>
        <fullName evidence="2">protein-serine/threonine phosphatase</fullName>
        <ecNumber evidence="2">3.1.3.16</ecNumber>
    </recommendedName>
</protein>
<evidence type="ECO:0000256" key="8">
    <source>
        <dbReference type="ARBA" id="ARBA00048336"/>
    </source>
</evidence>
<reference evidence="10" key="2">
    <citation type="submission" date="2020-09" db="EMBL/GenBank/DDBJ databases">
        <authorList>
            <person name="Sun Q."/>
            <person name="Zhou Y."/>
        </authorList>
    </citation>
    <scope>NUCLEOTIDE SEQUENCE</scope>
    <source>
        <strain evidence="10">CGMCC 1.12360</strain>
    </source>
</reference>
<dbReference type="InterPro" id="IPR036457">
    <property type="entry name" value="PPM-type-like_dom_sf"/>
</dbReference>
<gene>
    <name evidence="10" type="ORF">GCM10010978_03110</name>
</gene>
<dbReference type="GO" id="GO:0046872">
    <property type="term" value="F:metal ion binding"/>
    <property type="evidence" value="ECO:0007669"/>
    <property type="project" value="UniProtKB-KW"/>
</dbReference>
<sequence>MIGTFLTDRGKVRTHNEDAGGIFYNESNQLLAIIADGMGGHQAGDVASQMAINAMKERWEETKRFSSPEEVETWLKKHISEVNALIYRHAQSNKECEGMGTTIVSVVCLDEHLIIAHIGDSRCYVFRQQTIEQVTEDHSLVNALVQSGQLSKDDAATHPRRNVVLRALGSEEKVNMDVQTVPLEKGIKVLLCSDGLTDKIRDEELSEIVSEDKPIEEIGRKLIDLANERGGEDNISLILLVDDAKVEAGEKVEKRSPSQ</sequence>
<keyword evidence="4" id="KW-0378">Hydrolase</keyword>
<comment type="caution">
    <text evidence="10">The sequence shown here is derived from an EMBL/GenBank/DDBJ whole genome shotgun (WGS) entry which is preliminary data.</text>
</comment>
<proteinExistence type="predicted"/>
<dbReference type="InterPro" id="IPR001932">
    <property type="entry name" value="PPM-type_phosphatase-like_dom"/>
</dbReference>
<organism evidence="10 11">
    <name type="scientific">Compostibacillus humi</name>
    <dbReference type="NCBI Taxonomy" id="1245525"/>
    <lineage>
        <taxon>Bacteria</taxon>
        <taxon>Bacillati</taxon>
        <taxon>Bacillota</taxon>
        <taxon>Bacilli</taxon>
        <taxon>Bacillales</taxon>
        <taxon>Bacillaceae</taxon>
        <taxon>Compostibacillus</taxon>
    </lineage>
</organism>
<accession>A0A8J3EK06</accession>
<evidence type="ECO:0000256" key="3">
    <source>
        <dbReference type="ARBA" id="ARBA00022723"/>
    </source>
</evidence>
<comment type="cofactor">
    <cofactor evidence="1">
        <name>Mn(2+)</name>
        <dbReference type="ChEBI" id="CHEBI:29035"/>
    </cofactor>
</comment>
<dbReference type="SMART" id="SM00331">
    <property type="entry name" value="PP2C_SIG"/>
    <property type="match status" value="1"/>
</dbReference>
<dbReference type="Pfam" id="PF13672">
    <property type="entry name" value="PP2C_2"/>
    <property type="match status" value="1"/>
</dbReference>
<evidence type="ECO:0000256" key="5">
    <source>
        <dbReference type="ARBA" id="ARBA00022912"/>
    </source>
</evidence>
<dbReference type="FunFam" id="3.60.40.10:FF:000002">
    <property type="entry name" value="Serine/threonine phosphatase stp"/>
    <property type="match status" value="1"/>
</dbReference>
<dbReference type="PROSITE" id="PS51746">
    <property type="entry name" value="PPM_2"/>
    <property type="match status" value="1"/>
</dbReference>
<dbReference type="InterPro" id="IPR015655">
    <property type="entry name" value="PP2C"/>
</dbReference>
<dbReference type="PANTHER" id="PTHR47992">
    <property type="entry name" value="PROTEIN PHOSPHATASE"/>
    <property type="match status" value="1"/>
</dbReference>
<evidence type="ECO:0000259" key="9">
    <source>
        <dbReference type="PROSITE" id="PS51746"/>
    </source>
</evidence>
<dbReference type="Proteomes" id="UP000602050">
    <property type="component" value="Unassembled WGS sequence"/>
</dbReference>
<keyword evidence="11" id="KW-1185">Reference proteome</keyword>
<dbReference type="RefSeq" id="WP_188390613.1">
    <property type="nucleotide sequence ID" value="NZ_BMEV01000004.1"/>
</dbReference>
<dbReference type="CDD" id="cd00143">
    <property type="entry name" value="PP2Cc"/>
    <property type="match status" value="1"/>
</dbReference>
<evidence type="ECO:0000313" key="11">
    <source>
        <dbReference type="Proteomes" id="UP000602050"/>
    </source>
</evidence>
<keyword evidence="3" id="KW-0479">Metal-binding</keyword>
<dbReference type="AlphaFoldDB" id="A0A8J3EK06"/>
<comment type="catalytic activity">
    <reaction evidence="8">
        <text>O-phospho-L-threonyl-[protein] + H2O = L-threonyl-[protein] + phosphate</text>
        <dbReference type="Rhea" id="RHEA:47004"/>
        <dbReference type="Rhea" id="RHEA-COMP:11060"/>
        <dbReference type="Rhea" id="RHEA-COMP:11605"/>
        <dbReference type="ChEBI" id="CHEBI:15377"/>
        <dbReference type="ChEBI" id="CHEBI:30013"/>
        <dbReference type="ChEBI" id="CHEBI:43474"/>
        <dbReference type="ChEBI" id="CHEBI:61977"/>
        <dbReference type="EC" id="3.1.3.16"/>
    </reaction>
</comment>
<comment type="catalytic activity">
    <reaction evidence="7">
        <text>O-phospho-L-seryl-[protein] + H2O = L-seryl-[protein] + phosphate</text>
        <dbReference type="Rhea" id="RHEA:20629"/>
        <dbReference type="Rhea" id="RHEA-COMP:9863"/>
        <dbReference type="Rhea" id="RHEA-COMP:11604"/>
        <dbReference type="ChEBI" id="CHEBI:15377"/>
        <dbReference type="ChEBI" id="CHEBI:29999"/>
        <dbReference type="ChEBI" id="CHEBI:43474"/>
        <dbReference type="ChEBI" id="CHEBI:83421"/>
        <dbReference type="EC" id="3.1.3.16"/>
    </reaction>
</comment>
<dbReference type="GO" id="GO:0004722">
    <property type="term" value="F:protein serine/threonine phosphatase activity"/>
    <property type="evidence" value="ECO:0007669"/>
    <property type="project" value="UniProtKB-EC"/>
</dbReference>
<evidence type="ECO:0000256" key="1">
    <source>
        <dbReference type="ARBA" id="ARBA00001936"/>
    </source>
</evidence>
<evidence type="ECO:0000256" key="6">
    <source>
        <dbReference type="ARBA" id="ARBA00023211"/>
    </source>
</evidence>